<evidence type="ECO:0000256" key="7">
    <source>
        <dbReference type="ARBA" id="ARBA00022840"/>
    </source>
</evidence>
<dbReference type="InterPro" id="IPR017441">
    <property type="entry name" value="Protein_kinase_ATP_BS"/>
</dbReference>
<dbReference type="GO" id="GO:0004674">
    <property type="term" value="F:protein serine/threonine kinase activity"/>
    <property type="evidence" value="ECO:0007669"/>
    <property type="project" value="UniProtKB-KW"/>
</dbReference>
<dbReference type="InterPro" id="IPR047117">
    <property type="entry name" value="PERK1-13-like"/>
</dbReference>
<dbReference type="InterPro" id="IPR001245">
    <property type="entry name" value="Ser-Thr/Tyr_kinase_cat_dom"/>
</dbReference>
<evidence type="ECO:0000256" key="4">
    <source>
        <dbReference type="ARBA" id="ARBA00022679"/>
    </source>
</evidence>
<dbReference type="PROSITE" id="PS50011">
    <property type="entry name" value="PROTEIN_KINASE_DOM"/>
    <property type="match status" value="1"/>
</dbReference>
<keyword evidence="3" id="KW-0723">Serine/threonine-protein kinase</keyword>
<dbReference type="EC" id="2.7.11.1" evidence="2"/>
<feature type="transmembrane region" description="Helical" evidence="14">
    <location>
        <begin position="82"/>
        <end position="104"/>
    </location>
</feature>
<dbReference type="GO" id="GO:0005524">
    <property type="term" value="F:ATP binding"/>
    <property type="evidence" value="ECO:0007669"/>
    <property type="project" value="UniProtKB-UniRule"/>
</dbReference>
<dbReference type="SUPFAM" id="SSF56112">
    <property type="entry name" value="Protein kinase-like (PK-like)"/>
    <property type="match status" value="1"/>
</dbReference>
<comment type="catalytic activity">
    <reaction evidence="10">
        <text>L-threonyl-[protein] + ATP = O-phospho-L-threonyl-[protein] + ADP + H(+)</text>
        <dbReference type="Rhea" id="RHEA:46608"/>
        <dbReference type="Rhea" id="RHEA-COMP:11060"/>
        <dbReference type="Rhea" id="RHEA-COMP:11605"/>
        <dbReference type="ChEBI" id="CHEBI:15378"/>
        <dbReference type="ChEBI" id="CHEBI:30013"/>
        <dbReference type="ChEBI" id="CHEBI:30616"/>
        <dbReference type="ChEBI" id="CHEBI:61977"/>
        <dbReference type="ChEBI" id="CHEBI:456216"/>
        <dbReference type="EC" id="2.7.11.1"/>
    </reaction>
</comment>
<dbReference type="InterPro" id="IPR011009">
    <property type="entry name" value="Kinase-like_dom_sf"/>
</dbReference>
<keyword evidence="8 14" id="KW-1133">Transmembrane helix</keyword>
<dbReference type="EMBL" id="KF184709">
    <property type="protein sequence ID" value="AGT16213.1"/>
    <property type="molecule type" value="Genomic_DNA"/>
</dbReference>
<feature type="compositionally biased region" description="Low complexity" evidence="13">
    <location>
        <begin position="40"/>
        <end position="51"/>
    </location>
</feature>
<comment type="catalytic activity">
    <reaction evidence="11">
        <text>L-seryl-[protein] + ATP = O-phospho-L-seryl-[protein] + ADP + H(+)</text>
        <dbReference type="Rhea" id="RHEA:17989"/>
        <dbReference type="Rhea" id="RHEA-COMP:9863"/>
        <dbReference type="Rhea" id="RHEA-COMP:11604"/>
        <dbReference type="ChEBI" id="CHEBI:15378"/>
        <dbReference type="ChEBI" id="CHEBI:29999"/>
        <dbReference type="ChEBI" id="CHEBI:30616"/>
        <dbReference type="ChEBI" id="CHEBI:83421"/>
        <dbReference type="ChEBI" id="CHEBI:456216"/>
        <dbReference type="EC" id="2.7.11.1"/>
    </reaction>
</comment>
<evidence type="ECO:0000256" key="1">
    <source>
        <dbReference type="ARBA" id="ARBA00004162"/>
    </source>
</evidence>
<evidence type="ECO:0000256" key="3">
    <source>
        <dbReference type="ARBA" id="ARBA00022527"/>
    </source>
</evidence>
<evidence type="ECO:0000256" key="6">
    <source>
        <dbReference type="ARBA" id="ARBA00022741"/>
    </source>
</evidence>
<comment type="subcellular location">
    <subcellularLocation>
        <location evidence="1">Cell membrane</location>
        <topology evidence="1">Single-pass membrane protein</topology>
    </subcellularLocation>
</comment>
<evidence type="ECO:0000256" key="2">
    <source>
        <dbReference type="ARBA" id="ARBA00012513"/>
    </source>
</evidence>
<evidence type="ECO:0000259" key="15">
    <source>
        <dbReference type="PROSITE" id="PS50011"/>
    </source>
</evidence>
<accession>A0A059PZC4</accession>
<evidence type="ECO:0000256" key="10">
    <source>
        <dbReference type="ARBA" id="ARBA00047899"/>
    </source>
</evidence>
<dbReference type="AlphaFoldDB" id="A0A059PZC4"/>
<dbReference type="Pfam" id="PF07714">
    <property type="entry name" value="PK_Tyr_Ser-Thr"/>
    <property type="match status" value="1"/>
</dbReference>
<gene>
    <name evidence="16" type="ORF">SHCRBa_028_E05_F_70</name>
</gene>
<name>A0A059PZC4_9POAL</name>
<sequence>MASTPQSSPSRSKQQSPPSQASASAPKSSTNSPSPPKGESTSSPASKSSSLSPPPPRKSASASSSSKDGKKKSSSSSSSDHTSAVITGVVLGVVGFALLLSIVACVCCAQEEEETNMAAKAASLPPAGMAPRRREPAVAITGLDGGAPERRDVLVRPPTALPSLHLHPTWALGFSKSSFSYEELAAATSGFSSANMLGQGGFGYVYKGVLAGSGKEVAVKQLKSGSGQGEREFQAEVEIISRVHHRHLVSLVGYCIAGNQRMLVYEFVANNTLEHHLPWWRTSGLAKLTTDTNTHVSTRVMGTFGYLAPEYASQREAHGQVGRLLLRRHAAGAAHGGAAPSTPPTTWRIASWTGRARCWTPRLAGETGFAELVDPRLGGEYSAVEMERLAACAAASTRHSAKRRPKMSQIVRALEGDASLEDLHQDGVKPGAERALLRR</sequence>
<evidence type="ECO:0000256" key="13">
    <source>
        <dbReference type="SAM" id="MobiDB-lite"/>
    </source>
</evidence>
<keyword evidence="5 14" id="KW-0812">Transmembrane</keyword>
<organism evidence="16">
    <name type="scientific">Saccharum hybrid cultivar R570</name>
    <dbReference type="NCBI Taxonomy" id="131158"/>
    <lineage>
        <taxon>Eukaryota</taxon>
        <taxon>Viridiplantae</taxon>
        <taxon>Streptophyta</taxon>
        <taxon>Embryophyta</taxon>
        <taxon>Tracheophyta</taxon>
        <taxon>Spermatophyta</taxon>
        <taxon>Magnoliopsida</taxon>
        <taxon>Liliopsida</taxon>
        <taxon>Poales</taxon>
        <taxon>Poaceae</taxon>
        <taxon>PACMAD clade</taxon>
        <taxon>Panicoideae</taxon>
        <taxon>Andropogonodae</taxon>
        <taxon>Andropogoneae</taxon>
        <taxon>Saccharinae</taxon>
        <taxon>Saccharum</taxon>
        <taxon>Saccharum officinarum species complex</taxon>
    </lineage>
</organism>
<feature type="binding site" evidence="12">
    <location>
        <position position="220"/>
    </location>
    <ligand>
        <name>ATP</name>
        <dbReference type="ChEBI" id="CHEBI:30616"/>
    </ligand>
</feature>
<evidence type="ECO:0000256" key="8">
    <source>
        <dbReference type="ARBA" id="ARBA00022989"/>
    </source>
</evidence>
<keyword evidence="9 14" id="KW-0472">Membrane</keyword>
<reference evidence="16" key="1">
    <citation type="submission" date="2013-05" db="EMBL/GenBank/DDBJ databases">
        <title>Building the sugarcane genome for biotechnology and identifying evolutionary trends.</title>
        <authorList>
            <person name="De Setta N."/>
            <person name="Monteiro-Vitorello C.B."/>
            <person name="Metcalfe C.J."/>
            <person name="Cruz G.M.Q."/>
            <person name="Del Bem L.E."/>
            <person name="Vicentini R."/>
            <person name="Nogueira F.T.S."/>
            <person name="Campos R.A."/>
            <person name="Nunes S.L."/>
            <person name="Turrini P.C.G."/>
            <person name="Vieira A.P."/>
            <person name="Cruz E.A.O."/>
            <person name="Correa T.C.S."/>
            <person name="Hotta C.T."/>
            <person name="de Mello-Varani A."/>
            <person name="Vautrin S."/>
            <person name="Trindade A.S."/>
            <person name="Vilela M.M."/>
            <person name="Horta C.L."/>
            <person name="Sato P.M."/>
            <person name="de Andrade R.F."/>
            <person name="Nishiyama M.Y."/>
            <person name="Cardoso-Silva C.B."/>
            <person name="Scortecci K.C."/>
            <person name="Garcia A.A.F."/>
            <person name="Carneiro M.S."/>
            <person name="Kim C."/>
            <person name="Paterson A.H."/>
            <person name="Berges H."/>
            <person name="D'Hont A."/>
            <person name="de-Souza A.P."/>
            <person name="Souza G.M."/>
            <person name="Vincentz M."/>
            <person name="Kitajima J.P."/>
            <person name="Van Sluys M.-A."/>
        </authorList>
    </citation>
    <scope>NUCLEOTIDE SEQUENCE</scope>
</reference>
<dbReference type="PANTHER" id="PTHR47982">
    <property type="entry name" value="PROLINE-RICH RECEPTOR-LIKE PROTEIN KINASE PERK4"/>
    <property type="match status" value="1"/>
</dbReference>
<keyword evidence="7 12" id="KW-0067">ATP-binding</keyword>
<evidence type="ECO:0000256" key="11">
    <source>
        <dbReference type="ARBA" id="ARBA00048679"/>
    </source>
</evidence>
<keyword evidence="6 12" id="KW-0547">Nucleotide-binding</keyword>
<dbReference type="InterPro" id="IPR000719">
    <property type="entry name" value="Prot_kinase_dom"/>
</dbReference>
<keyword evidence="4" id="KW-0808">Transferase</keyword>
<dbReference type="Gene3D" id="3.30.200.20">
    <property type="entry name" value="Phosphorylase Kinase, domain 1"/>
    <property type="match status" value="1"/>
</dbReference>
<evidence type="ECO:0000256" key="5">
    <source>
        <dbReference type="ARBA" id="ARBA00022692"/>
    </source>
</evidence>
<feature type="domain" description="Protein kinase" evidence="15">
    <location>
        <begin position="191"/>
        <end position="439"/>
    </location>
</feature>
<keyword evidence="3" id="KW-0418">Kinase</keyword>
<feature type="region of interest" description="Disordered" evidence="13">
    <location>
        <begin position="1"/>
        <end position="82"/>
    </location>
</feature>
<evidence type="ECO:0000256" key="9">
    <source>
        <dbReference type="ARBA" id="ARBA00023136"/>
    </source>
</evidence>
<evidence type="ECO:0000256" key="12">
    <source>
        <dbReference type="PROSITE-ProRule" id="PRU10141"/>
    </source>
</evidence>
<evidence type="ECO:0000313" key="16">
    <source>
        <dbReference type="EMBL" id="AGT16213.1"/>
    </source>
</evidence>
<dbReference type="PROSITE" id="PS00107">
    <property type="entry name" value="PROTEIN_KINASE_ATP"/>
    <property type="match status" value="1"/>
</dbReference>
<proteinExistence type="predicted"/>
<dbReference type="PANTHER" id="PTHR47982:SF65">
    <property type="entry name" value="NON-SPECIFIC SERINE_THREONINE PROTEIN KINASE"/>
    <property type="match status" value="1"/>
</dbReference>
<dbReference type="FunFam" id="3.30.200.20:FF:000207">
    <property type="entry name" value="proline-rich receptor-like protein kinase PERK1"/>
    <property type="match status" value="1"/>
</dbReference>
<protein>
    <recommendedName>
        <fullName evidence="2">non-specific serine/threonine protein kinase</fullName>
        <ecNumber evidence="2">2.7.11.1</ecNumber>
    </recommendedName>
</protein>
<feature type="compositionally biased region" description="Low complexity" evidence="13">
    <location>
        <begin position="1"/>
        <end position="32"/>
    </location>
</feature>
<evidence type="ECO:0000256" key="14">
    <source>
        <dbReference type="SAM" id="Phobius"/>
    </source>
</evidence>
<dbReference type="GO" id="GO:0005886">
    <property type="term" value="C:plasma membrane"/>
    <property type="evidence" value="ECO:0007669"/>
    <property type="project" value="UniProtKB-SubCell"/>
</dbReference>